<comment type="subcellular location">
    <subcellularLocation>
        <location evidence="2">Cytoplasm</location>
    </subcellularLocation>
</comment>
<keyword evidence="10" id="KW-0479">Metal-binding</keyword>
<name>A0A2J8RCH3_PONAB</name>
<dbReference type="PANTHER" id="PTHR45728">
    <property type="entry name" value="ACETYL-COA CARBOXYLASE, ISOFORM A"/>
    <property type="match status" value="1"/>
</dbReference>
<evidence type="ECO:0000256" key="17">
    <source>
        <dbReference type="ARBA" id="ARBA00023211"/>
    </source>
</evidence>
<evidence type="ECO:0000256" key="10">
    <source>
        <dbReference type="ARBA" id="ARBA00022723"/>
    </source>
</evidence>
<dbReference type="InterPro" id="IPR016185">
    <property type="entry name" value="PreATP-grasp_dom_sf"/>
</dbReference>
<evidence type="ECO:0000256" key="18">
    <source>
        <dbReference type="ARBA" id="ARBA00023267"/>
    </source>
</evidence>
<evidence type="ECO:0000256" key="14">
    <source>
        <dbReference type="ARBA" id="ARBA00022990"/>
    </source>
</evidence>
<dbReference type="Gene3D" id="3.30.470.20">
    <property type="entry name" value="ATP-grasp fold, B domain"/>
    <property type="match status" value="1"/>
</dbReference>
<dbReference type="InterPro" id="IPR005481">
    <property type="entry name" value="BC-like_N"/>
</dbReference>
<keyword evidence="13 23" id="KW-0067">ATP-binding</keyword>
<organism evidence="29">
    <name type="scientific">Pongo abelii</name>
    <name type="common">Sumatran orangutan</name>
    <name type="synonym">Pongo pygmaeus abelii</name>
    <dbReference type="NCBI Taxonomy" id="9601"/>
    <lineage>
        <taxon>Eukaryota</taxon>
        <taxon>Metazoa</taxon>
        <taxon>Chordata</taxon>
        <taxon>Craniata</taxon>
        <taxon>Vertebrata</taxon>
        <taxon>Euteleostomi</taxon>
        <taxon>Mammalia</taxon>
        <taxon>Eutheria</taxon>
        <taxon>Euarchontoglires</taxon>
        <taxon>Primates</taxon>
        <taxon>Haplorrhini</taxon>
        <taxon>Catarrhini</taxon>
        <taxon>Hominidae</taxon>
        <taxon>Pongo</taxon>
    </lineage>
</organism>
<dbReference type="FunFam" id="3.90.226.10:FF:000010">
    <property type="entry name" value="acetyl-CoA carboxylase isoform X2"/>
    <property type="match status" value="1"/>
</dbReference>
<evidence type="ECO:0000256" key="7">
    <source>
        <dbReference type="ARBA" id="ARBA00022516"/>
    </source>
</evidence>
<dbReference type="InterPro" id="IPR011763">
    <property type="entry name" value="COA_CT_C"/>
</dbReference>
<dbReference type="InterPro" id="IPR011764">
    <property type="entry name" value="Biotin_carboxylation_dom"/>
</dbReference>
<keyword evidence="9" id="KW-0436">Ligase</keyword>
<comment type="cofactor">
    <cofactor evidence="1">
        <name>biotin</name>
        <dbReference type="ChEBI" id="CHEBI:57586"/>
    </cofactor>
</comment>
<evidence type="ECO:0000256" key="15">
    <source>
        <dbReference type="ARBA" id="ARBA00023098"/>
    </source>
</evidence>
<feature type="domain" description="CoA carboxyltransferase C-terminal" evidence="28">
    <location>
        <begin position="1592"/>
        <end position="1908"/>
    </location>
</feature>
<dbReference type="InterPro" id="IPR011761">
    <property type="entry name" value="ATP-grasp"/>
</dbReference>
<dbReference type="GO" id="GO:0005739">
    <property type="term" value="C:mitochondrion"/>
    <property type="evidence" value="ECO:0007669"/>
    <property type="project" value="TreeGrafter"/>
</dbReference>
<evidence type="ECO:0000256" key="23">
    <source>
        <dbReference type="PROSITE-ProRule" id="PRU00409"/>
    </source>
</evidence>
<evidence type="ECO:0000313" key="29">
    <source>
        <dbReference type="EMBL" id="PNJ06219.1"/>
    </source>
</evidence>
<comment type="catalytic activity">
    <reaction evidence="22">
        <text>hydrogencarbonate + acetyl-CoA + ATP = malonyl-CoA + ADP + phosphate + H(+)</text>
        <dbReference type="Rhea" id="RHEA:11308"/>
        <dbReference type="ChEBI" id="CHEBI:15378"/>
        <dbReference type="ChEBI" id="CHEBI:17544"/>
        <dbReference type="ChEBI" id="CHEBI:30616"/>
        <dbReference type="ChEBI" id="CHEBI:43474"/>
        <dbReference type="ChEBI" id="CHEBI:57288"/>
        <dbReference type="ChEBI" id="CHEBI:57384"/>
        <dbReference type="ChEBI" id="CHEBI:456216"/>
        <dbReference type="EC" id="6.4.1.2"/>
    </reaction>
    <physiologicalReaction direction="left-to-right" evidence="22">
        <dbReference type="Rhea" id="RHEA:11309"/>
    </physiologicalReaction>
</comment>
<gene>
    <name evidence="29" type="ORF">CR201_G0051919</name>
</gene>
<keyword evidence="18" id="KW-0092">Biotin</keyword>
<protein>
    <recommendedName>
        <fullName evidence="5">Acetyl-CoA carboxylase 1</fullName>
        <ecNumber evidence="4">6.4.1.2</ecNumber>
    </recommendedName>
</protein>
<evidence type="ECO:0000256" key="6">
    <source>
        <dbReference type="ARBA" id="ARBA00022490"/>
    </source>
</evidence>
<evidence type="ECO:0000259" key="27">
    <source>
        <dbReference type="PROSITE" id="PS50980"/>
    </source>
</evidence>
<dbReference type="Pfam" id="PF02786">
    <property type="entry name" value="CPSase_L_D2"/>
    <property type="match status" value="1"/>
</dbReference>
<dbReference type="Pfam" id="PF00289">
    <property type="entry name" value="Biotin_carb_N"/>
    <property type="match status" value="1"/>
</dbReference>
<keyword evidence="7" id="KW-0444">Lipid biosynthesis</keyword>
<dbReference type="PROSITE" id="PS50975">
    <property type="entry name" value="ATP_GRASP"/>
    <property type="match status" value="1"/>
</dbReference>
<keyword evidence="14" id="KW-0007">Acetylation</keyword>
<dbReference type="InterPro" id="IPR049076">
    <property type="entry name" value="ACCA"/>
</dbReference>
<keyword evidence="19" id="KW-0511">Multifunctional enzyme</keyword>
<accession>A0A2J8RCH3</accession>
<dbReference type="InterPro" id="IPR013537">
    <property type="entry name" value="AcCoA_COase_cen"/>
</dbReference>
<feature type="domain" description="CoA carboxyltransferase N-terminal" evidence="27">
    <location>
        <begin position="1250"/>
        <end position="1588"/>
    </location>
</feature>
<evidence type="ECO:0000259" key="26">
    <source>
        <dbReference type="PROSITE" id="PS50979"/>
    </source>
</evidence>
<dbReference type="Gene3D" id="3.90.226.10">
    <property type="entry name" value="2-enoyl-CoA Hydratase, Chain A, domain 1"/>
    <property type="match status" value="2"/>
</dbReference>
<dbReference type="Gene3D" id="3.90.1770.10">
    <property type="entry name" value="PreATP-grasp domain"/>
    <property type="match status" value="1"/>
</dbReference>
<evidence type="ECO:0000256" key="21">
    <source>
        <dbReference type="ARBA" id="ARBA00046553"/>
    </source>
</evidence>
<evidence type="ECO:0000256" key="11">
    <source>
        <dbReference type="ARBA" id="ARBA00022741"/>
    </source>
</evidence>
<evidence type="ECO:0000259" key="25">
    <source>
        <dbReference type="PROSITE" id="PS50975"/>
    </source>
</evidence>
<comment type="caution">
    <text evidence="29">The sequence shown here is derived from an EMBL/GenBank/DDBJ whole genome shotgun (WGS) entry which is preliminary data.</text>
</comment>
<dbReference type="GO" id="GO:0006633">
    <property type="term" value="P:fatty acid biosynthetic process"/>
    <property type="evidence" value="ECO:0007669"/>
    <property type="project" value="UniProtKB-KW"/>
</dbReference>
<proteinExistence type="predicted"/>
<evidence type="ECO:0000256" key="16">
    <source>
        <dbReference type="ARBA" id="ARBA00023160"/>
    </source>
</evidence>
<evidence type="ECO:0000256" key="1">
    <source>
        <dbReference type="ARBA" id="ARBA00001953"/>
    </source>
</evidence>
<dbReference type="InterPro" id="IPR001882">
    <property type="entry name" value="Biotin_BS"/>
</dbReference>
<dbReference type="FunFam" id="2.40.460.10:FF:000001">
    <property type="entry name" value="Acetyl-CoA carboxylase 1"/>
    <property type="match status" value="1"/>
</dbReference>
<dbReference type="InterPro" id="IPR034733">
    <property type="entry name" value="AcCoA_carboxyl_beta"/>
</dbReference>
<evidence type="ECO:0000256" key="13">
    <source>
        <dbReference type="ARBA" id="ARBA00022840"/>
    </source>
</evidence>
<dbReference type="InterPro" id="IPR005479">
    <property type="entry name" value="CPAse_ATP-bd"/>
</dbReference>
<evidence type="ECO:0000256" key="19">
    <source>
        <dbReference type="ARBA" id="ARBA00023268"/>
    </source>
</evidence>
<dbReference type="GO" id="GO:0046872">
    <property type="term" value="F:metal ion binding"/>
    <property type="evidence" value="ECO:0007669"/>
    <property type="project" value="UniProtKB-KW"/>
</dbReference>
<dbReference type="InterPro" id="IPR011762">
    <property type="entry name" value="COA_CT_N"/>
</dbReference>
<dbReference type="SUPFAM" id="SSF51230">
    <property type="entry name" value="Single hybrid motif"/>
    <property type="match status" value="1"/>
</dbReference>
<dbReference type="Pfam" id="PF00364">
    <property type="entry name" value="Biotin_lipoyl"/>
    <property type="match status" value="1"/>
</dbReference>
<feature type="domain" description="Biotin carboxylation" evidence="26">
    <location>
        <begin position="131"/>
        <end position="591"/>
    </location>
</feature>
<dbReference type="Pfam" id="PF01039">
    <property type="entry name" value="Carboxyl_trans"/>
    <property type="match status" value="1"/>
</dbReference>
<dbReference type="UniPathway" id="UPA00655">
    <property type="reaction ID" value="UER00711"/>
</dbReference>
<dbReference type="InterPro" id="IPR049074">
    <property type="entry name" value="ACCA_BT"/>
</dbReference>
<comment type="pathway">
    <text evidence="3">Lipid metabolism; malonyl-CoA biosynthesis; malonyl-CoA from acetyl-CoA: step 1/1.</text>
</comment>
<dbReference type="InterPro" id="IPR011053">
    <property type="entry name" value="Single_hybrid_motif"/>
</dbReference>
<evidence type="ECO:0000256" key="8">
    <source>
        <dbReference type="ARBA" id="ARBA00022553"/>
    </source>
</evidence>
<dbReference type="InterPro" id="IPR029045">
    <property type="entry name" value="ClpP/crotonase-like_dom_sf"/>
</dbReference>
<dbReference type="Gene3D" id="2.40.460.10">
    <property type="entry name" value="Biotin dependent carboxylase carboxyltransferase"/>
    <property type="match status" value="1"/>
</dbReference>
<feature type="domain" description="ATP-grasp" evidence="25">
    <location>
        <begin position="248"/>
        <end position="433"/>
    </location>
</feature>
<dbReference type="PROSITE" id="PS50989">
    <property type="entry name" value="COA_CT_CTER"/>
    <property type="match status" value="1"/>
</dbReference>
<dbReference type="Gene3D" id="3.40.50.20">
    <property type="match status" value="1"/>
</dbReference>
<dbReference type="EC" id="6.4.1.2" evidence="4"/>
<dbReference type="SUPFAM" id="SSF52096">
    <property type="entry name" value="ClpP/crotonase"/>
    <property type="match status" value="2"/>
</dbReference>
<dbReference type="SUPFAM" id="SSF56059">
    <property type="entry name" value="Glutathione synthetase ATP-binding domain-like"/>
    <property type="match status" value="1"/>
</dbReference>
<dbReference type="Gene3D" id="2.40.50.100">
    <property type="match status" value="1"/>
</dbReference>
<feature type="domain" description="Lipoyl-binding" evidence="24">
    <location>
        <begin position="607"/>
        <end position="681"/>
    </location>
</feature>
<evidence type="ECO:0000259" key="28">
    <source>
        <dbReference type="PROSITE" id="PS50989"/>
    </source>
</evidence>
<dbReference type="InterPro" id="IPR000089">
    <property type="entry name" value="Biotin_lipoyl"/>
</dbReference>
<keyword evidence="8" id="KW-0597">Phosphoprotein</keyword>
<dbReference type="PROSITE" id="PS50968">
    <property type="entry name" value="BIOTINYL_LIPOYL"/>
    <property type="match status" value="1"/>
</dbReference>
<keyword evidence="16" id="KW-0275">Fatty acid biosynthesis</keyword>
<evidence type="ECO:0000256" key="9">
    <source>
        <dbReference type="ARBA" id="ARBA00022598"/>
    </source>
</evidence>
<evidence type="ECO:0000256" key="12">
    <source>
        <dbReference type="ARBA" id="ARBA00022832"/>
    </source>
</evidence>
<keyword evidence="17" id="KW-0464">Manganese</keyword>
<dbReference type="FunFam" id="3.40.50.20:FF:000005">
    <property type="entry name" value="acetyl-CoA carboxylase isoform X2"/>
    <property type="match status" value="1"/>
</dbReference>
<dbReference type="GO" id="GO:2001295">
    <property type="term" value="P:malonyl-CoA biosynthetic process"/>
    <property type="evidence" value="ECO:0007669"/>
    <property type="project" value="UniProtKB-UniPathway"/>
</dbReference>
<dbReference type="CDD" id="cd06850">
    <property type="entry name" value="biotinyl_domain"/>
    <property type="match status" value="1"/>
</dbReference>
<dbReference type="Pfam" id="PF21385">
    <property type="entry name" value="ACCA_BT"/>
    <property type="match status" value="1"/>
</dbReference>
<keyword evidence="6" id="KW-0963">Cytoplasm</keyword>
<evidence type="ECO:0000256" key="4">
    <source>
        <dbReference type="ARBA" id="ARBA00013058"/>
    </source>
</evidence>
<dbReference type="Pfam" id="PF08326">
    <property type="entry name" value="ACC_central"/>
    <property type="match status" value="1"/>
</dbReference>
<evidence type="ECO:0000256" key="2">
    <source>
        <dbReference type="ARBA" id="ARBA00004496"/>
    </source>
</evidence>
<dbReference type="PANTHER" id="PTHR45728:SF5">
    <property type="entry name" value="ACETYL-COA CARBOXYLASE 1"/>
    <property type="match status" value="1"/>
</dbReference>
<dbReference type="PROSITE" id="PS50979">
    <property type="entry name" value="BC"/>
    <property type="match status" value="1"/>
</dbReference>
<dbReference type="PROSITE" id="PS00188">
    <property type="entry name" value="BIOTIN"/>
    <property type="match status" value="1"/>
</dbReference>
<evidence type="ECO:0000256" key="22">
    <source>
        <dbReference type="ARBA" id="ARBA00047488"/>
    </source>
</evidence>
<dbReference type="SUPFAM" id="SSF52440">
    <property type="entry name" value="PreATP-grasp domain"/>
    <property type="match status" value="1"/>
</dbReference>
<comment type="function">
    <text evidence="20">Cytosolic enzyme that catalyzes the carboxylation of acetyl-CoA to malonyl-CoA, the first and rate-limiting step of de novo fatty acid biosynthesis. This is a 2 steps reaction starting with the ATP-dependent carboxylation of the biotin carried by the biotin carboxyl carrier (BCC) domain followed by the transfer of the carboxyl group from carboxylated biotin to acetyl-CoA.</text>
</comment>
<evidence type="ECO:0000259" key="24">
    <source>
        <dbReference type="PROSITE" id="PS50968"/>
    </source>
</evidence>
<comment type="subunit">
    <text evidence="21">Monomer, homodimer, and homotetramer. Can form filamentous polymers. Interacts in its inactive phosphorylated form with the BRCT domains of BRCA1 which prevents ACACA dephosphorylation and inhibits lipid synthesis. Interacts with MID1IP1; interaction with MID1IP1 promotes oligomerization and increases its activity.</text>
</comment>
<dbReference type="FunFam" id="2.40.50.100:FF:000005">
    <property type="entry name" value="Acetyl-CoA carboxylase 1"/>
    <property type="match status" value="1"/>
</dbReference>
<dbReference type="GO" id="GO:0005524">
    <property type="term" value="F:ATP binding"/>
    <property type="evidence" value="ECO:0007669"/>
    <property type="project" value="UniProtKB-UniRule"/>
</dbReference>
<dbReference type="PROSITE" id="PS00867">
    <property type="entry name" value="CPSASE_2"/>
    <property type="match status" value="1"/>
</dbReference>
<evidence type="ECO:0000256" key="5">
    <source>
        <dbReference type="ARBA" id="ARBA00020135"/>
    </source>
</evidence>
<reference evidence="29" key="1">
    <citation type="submission" date="2017-12" db="EMBL/GenBank/DDBJ databases">
        <title>High-resolution comparative analysis of great ape genomes.</title>
        <authorList>
            <person name="Pollen A."/>
            <person name="Hastie A."/>
            <person name="Hormozdiari F."/>
            <person name="Dougherty M."/>
            <person name="Liu R."/>
            <person name="Chaisson M."/>
            <person name="Hoppe E."/>
            <person name="Hill C."/>
            <person name="Pang A."/>
            <person name="Hillier L."/>
            <person name="Baker C."/>
            <person name="Armstrong J."/>
            <person name="Shendure J."/>
            <person name="Paten B."/>
            <person name="Wilson R."/>
            <person name="Chao H."/>
            <person name="Schneider V."/>
            <person name="Ventura M."/>
            <person name="Kronenberg Z."/>
            <person name="Murali S."/>
            <person name="Gordon D."/>
            <person name="Cantsilieris S."/>
            <person name="Munson K."/>
            <person name="Nelson B."/>
            <person name="Raja A."/>
            <person name="Underwood J."/>
            <person name="Diekhans M."/>
            <person name="Fiddes I."/>
            <person name="Haussler D."/>
            <person name="Eichler E."/>
        </authorList>
    </citation>
    <scope>NUCLEOTIDE SEQUENCE [LARGE SCALE GENOMIC DNA]</scope>
    <source>
        <strain evidence="29">Susie</strain>
    </source>
</reference>
<evidence type="ECO:0000256" key="20">
    <source>
        <dbReference type="ARBA" id="ARBA00045132"/>
    </source>
</evidence>
<dbReference type="GO" id="GO:0003989">
    <property type="term" value="F:acetyl-CoA carboxylase activity"/>
    <property type="evidence" value="ECO:0007669"/>
    <property type="project" value="UniProtKB-EC"/>
</dbReference>
<dbReference type="EMBL" id="NDHI03003711">
    <property type="protein sequence ID" value="PNJ06219.1"/>
    <property type="molecule type" value="Genomic_DNA"/>
</dbReference>
<keyword evidence="11 23" id="KW-0547">Nucleotide-binding</keyword>
<keyword evidence="12" id="KW-0276">Fatty acid metabolism</keyword>
<keyword evidence="15" id="KW-0443">Lipid metabolism</keyword>
<dbReference type="PROSITE" id="PS50980">
    <property type="entry name" value="COA_CT_NTER"/>
    <property type="match status" value="1"/>
</dbReference>
<sequence length="2020" mass="228770">MKDAKALRAHFGGIMDEPSALAKPLELNQHSRFIIGSVSEDNSEDEISNLVKLDLLEEKEGSLSPASVGSDTLSDLGISSLQDGLALHIRSSMSGLHLVKQGRDRKKIDSQRDFTVASPAEFVTRFGGNKVIEKVLIANNGIAAVKCMRSIRRWSYEMFRNERAIRFVVMVTPEDLKANAEYIKMADHYVPVPGGPNNNNYANVELILDIAKRIPVQAVWAGWGHASENPKLPELLLKNGIAFMGPPSQAMWALGDKIASSIVAQTAGLRVDWQENDFSKRILNVPQELYEKGYVKDVDDGLQVQAEVPGSPIFVMRLAKQSRHLEVQILADQYGNAISLFGRDCSVQRRHQKIIEEAPATIATPAVFEHMEQCAVKLAKMVGYVSAGTVEYLYSQDGSFYFLELNPRLQVEHPCTEMVADVNLPAAQLQIAMGIPLYRIKDIRMMYGVSPWGDSPIDFEDSAHVPCPRGHVIAARITSENPDEAERPDTMLGVVCGALHVADVSLRNSVSNFLHSLERGQVLPAHTLLNTVDVELIYEGVKYVLKVTRQSPNSYVVIMNGSCVEVDVHRLSDGGLLLSYDGSSYTTYMKEEVDRYRITIGNKTCVFEKENDPSVMRSPSAGKLIQYIVEDGGHVFAGQCYAEIEVMKMVMTLTAVESGCIHYVKRPGAALDPGCVLAKMQLDNPSKVQQIANILDSHAATLNRKSEREVFFMNTQSIVQLVQRYRSGIRGHMKAVVMDLLRQYLRVETQFQNGHYDKCVFALREENKSDMNTVLNYIFSHAQVTKKNLLVTMLIKLILSETSIFDVLPNFFYHSNQVVRMAALEVYVRRAYIAYELNSVQHRQLKDNTCVVEFQFMLPTSHPNRGNIPTLNRMSFSSNLNHYGMTHVASVSDVLLDNSFTPPCQRMGGMVSFRTFEDFVRIFDEVMGCFSDSPPQSPTFPEAGHTSLYDEDKVPRDEPIHILNVAIKTDCDIEDDRLAAMFREFTQQNKATLVDHGIRRLTFLVAQKDFRKQVNYEVDQRFHREFPKFFTFRARDKFEEDRIYRHLEPALAFQLELNRMRNFDLTAIPCANHKMHLYLGAAKVEVGTEVTDYRFFVRAIIRHSDLVTKEASFEYLQNEGERLLLEAMDELEVAFNNTNVRTDCNHIFLNFVPTVIMDPSKIEESVRSMVMRYGSRLWKLRVLQAELKINIRLTPTGKAIPIRLFLTNESGYYLDISLYKEVTDSRTAQIMFQAYGDKQGPLHGMLINTPYVTKDLLQSKRFQAQSLGTTYIYDIPEMFRQSLIKLWESMSTQAFLPSPPLPSDMLTYTELVLDDQGQLVHMNRLPGGNEIGMVAWKMTFKSPEYPEGRDIIVIGNDITYRIGSFGPQEDLLFLRASELARAEGIPRIYVSANSGARIGLAEEIRHMFHVAWVDPEDPYKGYRYLYLTPQDYKRVSALNSVHCEHVEDEGESRYKITDIIGKEEGIGPENLRGSGMIAGESSLAYNEIITISLVTCRAIGIGAYLVRLGQRTIQVENSHLILTGAGALNKVLGREVYTSNNQLGGIQIMHNNGVTHCTVCDDFEGVFTVLHWLSYMPKSVHSSVPLLNSKDPIDRIIEFVPTKAPYDPRWMLAGRPHPTQKGQWLSGFFDYGSFSEIMQPWAQTVVVGRARLGGIPVGVVAVETRTVELSIPADPANLDSEAKIIQQAGQVWFPDSAFKTYQAIKDFNREGLPLMVFANWRGFSGGMKDMYDQVLKFGAYIVDGLRECSQPVLVYIPPQAELRGGSWVVIDSSINPRHMEMYADRESRGSVLEPEGTVEIKFRRKDLVKTMRRVDPVYIHLAERLGTPELSTAERKELENKLKEREEFLIPIYHQVAVQFADLHDTPGRMQEKGVISDILDWKTSRTFFYWRLRRLLLEDLVKKKIHNANPELTDGQIQAMLRRWFVEVEGTVKAYVWDNNKDLAEWLEKQLTEEDGVHSVIEENIKCISRDYVLKQIRSLVQANPEVAMDSIIHMTQHISPTQRAEVVRILSTMDSPST</sequence>
<evidence type="ECO:0000256" key="3">
    <source>
        <dbReference type="ARBA" id="ARBA00004956"/>
    </source>
</evidence>